<dbReference type="InterPro" id="IPR038921">
    <property type="entry name" value="YOR389W-like"/>
</dbReference>
<evidence type="ECO:0000256" key="1">
    <source>
        <dbReference type="SAM" id="SignalP"/>
    </source>
</evidence>
<dbReference type="Proteomes" id="UP001437256">
    <property type="component" value="Unassembled WGS sequence"/>
</dbReference>
<dbReference type="EMBL" id="JBBXMP010000012">
    <property type="protein sequence ID" value="KAL0069445.1"/>
    <property type="molecule type" value="Genomic_DNA"/>
</dbReference>
<comment type="caution">
    <text evidence="2">The sequence shown here is derived from an EMBL/GenBank/DDBJ whole genome shotgun (WGS) entry which is preliminary data.</text>
</comment>
<protein>
    <submittedName>
        <fullName evidence="2">Uncharacterized protein</fullName>
    </submittedName>
</protein>
<feature type="chain" id="PRO_5046734490" evidence="1">
    <location>
        <begin position="34"/>
        <end position="554"/>
    </location>
</feature>
<sequence length="554" mass="62834">MSLNPSKGSFRIFKLGLLTLSVALLLRLGLSAGNPDSSILKLRPQGKELHAWNLSTPPDPSDTGHLVFNTVHSLLQNWPNIRYRHGHALVPGTIPIGTLLYHGRSDPHFPNASDWTSVDPEHSYLFCRLGDECWHLTLVTTRPLNIIYFDGSSAVKIRGGSMDVQDLLLWGEARDDKAFSEGERLEMLCQEWGRPFGFDGFVRMEMDFEVMLCDMSPKGGLETVSFVKLHTERTQISRDPEEIKLRNFELIHSSSMHNEFPGETRVKLDLSRIITLYDPQLWLLNSSSSPYRGQERWDHRAANSGINVDAFRGRVKEVLQVEPSTSTQGSSLDWSALMNVIVKRYGKRLEVLRYILSSASVLEDTFTKAFTQLEVILMPYLLDDAIPDTQNTESALDLGRIYDLCSSSHTSHIVRTEAISERLTKSEQLLLASIRTTSKEICRVLVNAWGIGFLARSTGSNSKSANHTSIQGIVTTWQADITRLMEWLDWSMWVKCKPACGDEELCYLPTWPFFGGPPPADTYIPDHMKQTEEEEQAWRKPTPRCIRRLSPYEF</sequence>
<keyword evidence="3" id="KW-1185">Reference proteome</keyword>
<feature type="signal peptide" evidence="1">
    <location>
        <begin position="1"/>
        <end position="33"/>
    </location>
</feature>
<evidence type="ECO:0000313" key="3">
    <source>
        <dbReference type="Proteomes" id="UP001437256"/>
    </source>
</evidence>
<evidence type="ECO:0000313" key="2">
    <source>
        <dbReference type="EMBL" id="KAL0069445.1"/>
    </source>
</evidence>
<dbReference type="PANTHER" id="PTHR35204">
    <property type="entry name" value="YALI0A21131P"/>
    <property type="match status" value="1"/>
</dbReference>
<proteinExistence type="predicted"/>
<organism evidence="2 3">
    <name type="scientific">Marasmius tenuissimus</name>
    <dbReference type="NCBI Taxonomy" id="585030"/>
    <lineage>
        <taxon>Eukaryota</taxon>
        <taxon>Fungi</taxon>
        <taxon>Dikarya</taxon>
        <taxon>Basidiomycota</taxon>
        <taxon>Agaricomycotina</taxon>
        <taxon>Agaricomycetes</taxon>
        <taxon>Agaricomycetidae</taxon>
        <taxon>Agaricales</taxon>
        <taxon>Marasmiineae</taxon>
        <taxon>Marasmiaceae</taxon>
        <taxon>Marasmius</taxon>
    </lineage>
</organism>
<reference evidence="2 3" key="1">
    <citation type="submission" date="2024-05" db="EMBL/GenBank/DDBJ databases">
        <title>A draft genome resource for the thread blight pathogen Marasmius tenuissimus strain MS-2.</title>
        <authorList>
            <person name="Yulfo-Soto G.E."/>
            <person name="Baruah I.K."/>
            <person name="Amoako-Attah I."/>
            <person name="Bukari Y."/>
            <person name="Meinhardt L.W."/>
            <person name="Bailey B.A."/>
            <person name="Cohen S.P."/>
        </authorList>
    </citation>
    <scope>NUCLEOTIDE SEQUENCE [LARGE SCALE GENOMIC DNA]</scope>
    <source>
        <strain evidence="2 3">MS-2</strain>
    </source>
</reference>
<dbReference type="PANTHER" id="PTHR35204:SF1">
    <property type="entry name" value="ENTEROTOXIN"/>
    <property type="match status" value="1"/>
</dbReference>
<name>A0ABR3A7E7_9AGAR</name>
<keyword evidence="1" id="KW-0732">Signal</keyword>
<accession>A0ABR3A7E7</accession>
<gene>
    <name evidence="2" type="ORF">AAF712_003470</name>
</gene>